<keyword evidence="1" id="KW-1226">Viral baseplate protein</keyword>
<dbReference type="GeneID" id="26613388"/>
<dbReference type="GO" id="GO:0098025">
    <property type="term" value="C:virus tail, baseplate"/>
    <property type="evidence" value="ECO:0007669"/>
    <property type="project" value="UniProtKB-UniRule"/>
</dbReference>
<protein>
    <recommendedName>
        <fullName evidence="1">Baseplate wedge protein gp10</fullName>
    </recommendedName>
</protein>
<dbReference type="Pfam" id="PF22670">
    <property type="entry name" value="Gp10_D3"/>
    <property type="match status" value="1"/>
</dbReference>
<dbReference type="Pfam" id="PF21939">
    <property type="entry name" value="Gp10_C"/>
    <property type="match status" value="1"/>
</dbReference>
<sequence>MKQEILIGQIVDDGTGDYLRRGGQKTNNNFTELYNMLGDGEIPHPAGAWKTFAGTTLSPKFGESWALNTSANKITVNLPKGGVGDYNKVIRLRDVWSRWATNNVRLIPATGDTIKGSPTPKDLFKDFMDVELVYCSPGRWEYVENKQIDKITTSDLATVAKETYIATQGQTDFPNVFGVGNEYNLQSFEVYYRGNLLFIDEKDGFNADNSDYGSIGSAPGELVALDGNSVRLKNPCNAGDTLQFVTYLDGLATWRSSYEAYVMRMYQTGDTSLETVPGEQWVGDLATKKEFTPAEFGVNPRVLINPNSFELLLNGKQLVKGGDADYPAFSCEGAEGVDESTCVGNSGVWVPSGQDYSLVFTDSVVTSIKFAQELESGDVVTIRWFNNDIGTLMDWEGTGGIKEKADKVYLNNEEEVILTNRIEYTDYNNPSQKTMRNTGETYQGRILDIQAMFDIIHPIGTIYENAHNPANPADYMGFGGWKRYAEGYFLAGWTSNATDPDFALNNNDLDSGGQPSHTAGGTGGDRGTEIKIINVPELVSKDKVLIADENGAVIIGGCQLDPDASGPGYTKYREDTLKVNHGNTLPDKIKTIPPYMTAHRWIRVA</sequence>
<dbReference type="Proteomes" id="UP000203408">
    <property type="component" value="Segment"/>
</dbReference>
<evidence type="ECO:0000259" key="3">
    <source>
        <dbReference type="Pfam" id="PF07880"/>
    </source>
</evidence>
<dbReference type="InterPro" id="IPR034695">
    <property type="entry name" value="BP10_T4"/>
</dbReference>
<comment type="subunit">
    <text evidence="1">Homotrimer; disulfide-linked. Heteromultimer with gp7; a gp10 molecule is disulfide-linked to gp7 and the other two remaining gp10 molecules form a disulfide bond.</text>
</comment>
<evidence type="ECO:0000259" key="4">
    <source>
        <dbReference type="Pfam" id="PF21939"/>
    </source>
</evidence>
<comment type="similarity">
    <text evidence="1">Belongs to the T4likevirus baseplate wedge protein gp10 family.</text>
</comment>
<dbReference type="InterPro" id="IPR053827">
    <property type="entry name" value="Gp10_C"/>
</dbReference>
<dbReference type="InterPro" id="IPR056391">
    <property type="entry name" value="Baseplate_gp9_C"/>
</dbReference>
<feature type="compositionally biased region" description="Polar residues" evidence="2">
    <location>
        <begin position="506"/>
        <end position="519"/>
    </location>
</feature>
<comment type="subcellular location">
    <subcellularLocation>
        <location evidence="1">Virion</location>
    </subcellularLocation>
    <text evidence="1">Present in the baseplate.</text>
</comment>
<dbReference type="EMBL" id="KT001918">
    <property type="protein sequence ID" value="AKU44509.1"/>
    <property type="molecule type" value="Genomic_DNA"/>
</dbReference>
<keyword evidence="1" id="KW-1188">Viral release from host cell</keyword>
<keyword evidence="1" id="KW-1227">Viral tail protein</keyword>
<reference evidence="7 8" key="1">
    <citation type="journal article" date="2015" name="Genome Announc.">
        <title>Complete Genome Sequence of Carbapenemase-Producing Klebsiella pneumoniae Myophage Matisse.</title>
        <authorList>
            <person name="Provasek V.E."/>
            <person name="Lessor L.E."/>
            <person name="Cahill J.L."/>
            <person name="Rasche E.S."/>
            <person name="Kuty Everett G.F."/>
        </authorList>
    </citation>
    <scope>NUCLEOTIDE SEQUENCE [LARGE SCALE GENOMIC DNA]</scope>
</reference>
<dbReference type="KEGG" id="vg:26613388"/>
<dbReference type="HAMAP" id="MF_04106">
    <property type="entry name" value="BP10_T4"/>
    <property type="match status" value="1"/>
</dbReference>
<proteinExistence type="evidence at transcript level"/>
<dbReference type="GO" id="GO:0019076">
    <property type="term" value="P:viral release from host cell"/>
    <property type="evidence" value="ECO:0007669"/>
    <property type="project" value="InterPro"/>
</dbReference>
<dbReference type="InterPro" id="IPR054430">
    <property type="entry name" value="Gp10_D3"/>
</dbReference>
<feature type="domain" description="Baseplate structural protein Gp10 C-terminal" evidence="4">
    <location>
        <begin position="452"/>
        <end position="604"/>
    </location>
</feature>
<feature type="region of interest" description="Disordered" evidence="2">
    <location>
        <begin position="506"/>
        <end position="527"/>
    </location>
</feature>
<feature type="domain" description="Baseplate structural protein Gp9/Gp10 N-terminal" evidence="3">
    <location>
        <begin position="2"/>
        <end position="152"/>
    </location>
</feature>
<keyword evidence="1" id="KW-1015">Disulfide bond</keyword>
<dbReference type="RefSeq" id="YP_009194449.1">
    <property type="nucleotide sequence ID" value="NC_028750.1"/>
</dbReference>
<gene>
    <name evidence="7" type="ORF">CPT_Matisse205</name>
</gene>
<dbReference type="GO" id="GO:0098003">
    <property type="term" value="P:viral tail assembly"/>
    <property type="evidence" value="ECO:0007669"/>
    <property type="project" value="UniProtKB-KW"/>
</dbReference>
<feature type="disulfide bond" description="Interchain (with GP7); alternate" evidence="1">
    <location>
        <position position="558"/>
    </location>
</feature>
<feature type="domain" description="Baseplate protein gp9-like C-terminal" evidence="6">
    <location>
        <begin position="156"/>
        <end position="260"/>
    </location>
</feature>
<feature type="domain" description="Baseplate wedge protein gp10" evidence="5">
    <location>
        <begin position="271"/>
        <end position="387"/>
    </location>
</feature>
<evidence type="ECO:0000259" key="5">
    <source>
        <dbReference type="Pfam" id="PF22670"/>
    </source>
</evidence>
<name>A0A0K1LQ04_9CAUD</name>
<dbReference type="InterPro" id="IPR036240">
    <property type="entry name" value="Gp9-like_sf"/>
</dbReference>
<dbReference type="Pfam" id="PF23618">
    <property type="entry name" value="T4_gp9_10_C"/>
    <property type="match status" value="1"/>
</dbReference>
<organism evidence="7 8">
    <name type="scientific">Klebsiella phage Matisse</name>
    <dbReference type="NCBI Taxonomy" id="1675607"/>
    <lineage>
        <taxon>Viruses</taxon>
        <taxon>Duplodnaviria</taxon>
        <taxon>Heunggongvirae</taxon>
        <taxon>Uroviricota</taxon>
        <taxon>Caudoviricetes</taxon>
        <taxon>Pantevenvirales</taxon>
        <taxon>Straboviridae</taxon>
        <taxon>Slopekvirus</taxon>
        <taxon>Slopekvirus matisse</taxon>
    </lineage>
</organism>
<keyword evidence="8" id="KW-1185">Reference proteome</keyword>
<keyword evidence="1" id="KW-0946">Virion</keyword>
<evidence type="ECO:0000256" key="1">
    <source>
        <dbReference type="HAMAP-Rule" id="MF_04106"/>
    </source>
</evidence>
<evidence type="ECO:0000313" key="7">
    <source>
        <dbReference type="EMBL" id="AKU44509.1"/>
    </source>
</evidence>
<comment type="induction">
    <text evidence="1">Expressed in the late phase of the viral replicative cycle.</text>
</comment>
<evidence type="ECO:0000256" key="2">
    <source>
        <dbReference type="SAM" id="MobiDB-lite"/>
    </source>
</evidence>
<evidence type="ECO:0000313" key="8">
    <source>
        <dbReference type="Proteomes" id="UP000203408"/>
    </source>
</evidence>
<dbReference type="InterPro" id="IPR008987">
    <property type="entry name" value="Baseplate_struct_prot_Gp9/10_N"/>
</dbReference>
<keyword evidence="1" id="KW-1245">Viral tail assembly</keyword>
<evidence type="ECO:0000259" key="6">
    <source>
        <dbReference type="Pfam" id="PF23618"/>
    </source>
</evidence>
<accession>A0A0K1LQ04</accession>
<keyword evidence="1" id="KW-0426">Late protein</keyword>
<dbReference type="Gene3D" id="1.20.5.960">
    <property type="entry name" value="Bacteriophage t4 gene product 9 (gp9)"/>
    <property type="match status" value="1"/>
</dbReference>
<feature type="disulfide bond" description="Interchain; alternate" evidence="1">
    <location>
        <position position="558"/>
    </location>
</feature>
<dbReference type="SUPFAM" id="SSF50017">
    <property type="entry name" value="gp9"/>
    <property type="match status" value="1"/>
</dbReference>
<dbReference type="Pfam" id="PF07880">
    <property type="entry name" value="T4_gp9_10_N"/>
    <property type="match status" value="1"/>
</dbReference>
<comment type="function">
    <text evidence="1">Baseplate protein. Involved in the tail assembly.</text>
</comment>